<accession>A0ABS5IWC9</accession>
<dbReference type="Pfam" id="PF01381">
    <property type="entry name" value="HTH_3"/>
    <property type="match status" value="1"/>
</dbReference>
<comment type="caution">
    <text evidence="2">The sequence shown here is derived from an EMBL/GenBank/DDBJ whole genome shotgun (WGS) entry which is preliminary data.</text>
</comment>
<sequence length="80" mass="8679">MNGLDDKIVLYEIGANIRKKRIELGWTQTDLGIAAGGMGVGRISEIENGLRDMHTVTLVALIWALGAEPGEIIPYAKKDT</sequence>
<evidence type="ECO:0000313" key="2">
    <source>
        <dbReference type="EMBL" id="MBS0027260.1"/>
    </source>
</evidence>
<dbReference type="EMBL" id="JAGTXB010000003">
    <property type="protein sequence ID" value="MBS0027260.1"/>
    <property type="molecule type" value="Genomic_DNA"/>
</dbReference>
<organism evidence="2 3">
    <name type="scientific">Chitinophaga hostae</name>
    <dbReference type="NCBI Taxonomy" id="2831022"/>
    <lineage>
        <taxon>Bacteria</taxon>
        <taxon>Pseudomonadati</taxon>
        <taxon>Bacteroidota</taxon>
        <taxon>Chitinophagia</taxon>
        <taxon>Chitinophagales</taxon>
        <taxon>Chitinophagaceae</taxon>
        <taxon>Chitinophaga</taxon>
    </lineage>
</organism>
<gene>
    <name evidence="2" type="ORF">KE626_08060</name>
</gene>
<dbReference type="PROSITE" id="PS50943">
    <property type="entry name" value="HTH_CROC1"/>
    <property type="match status" value="1"/>
</dbReference>
<reference evidence="2 3" key="1">
    <citation type="submission" date="2021-04" db="EMBL/GenBank/DDBJ databases">
        <title>Chitinophaga sp. nov., isolated from the rhizosphere soil.</title>
        <authorList>
            <person name="He S."/>
        </authorList>
    </citation>
    <scope>NUCLEOTIDE SEQUENCE [LARGE SCALE GENOMIC DNA]</scope>
    <source>
        <strain evidence="2 3">2R12</strain>
    </source>
</reference>
<dbReference type="Proteomes" id="UP000676386">
    <property type="component" value="Unassembled WGS sequence"/>
</dbReference>
<evidence type="ECO:0000259" key="1">
    <source>
        <dbReference type="PROSITE" id="PS50943"/>
    </source>
</evidence>
<evidence type="ECO:0000313" key="3">
    <source>
        <dbReference type="Proteomes" id="UP000676386"/>
    </source>
</evidence>
<protein>
    <submittedName>
        <fullName evidence="2">Helix-turn-helix domain-containing protein</fullName>
    </submittedName>
</protein>
<dbReference type="RefSeq" id="WP_211972364.1">
    <property type="nucleotide sequence ID" value="NZ_JAGTXB010000003.1"/>
</dbReference>
<dbReference type="Gene3D" id="1.10.260.40">
    <property type="entry name" value="lambda repressor-like DNA-binding domains"/>
    <property type="match status" value="1"/>
</dbReference>
<proteinExistence type="predicted"/>
<name>A0ABS5IWC9_9BACT</name>
<dbReference type="InterPro" id="IPR001387">
    <property type="entry name" value="Cro/C1-type_HTH"/>
</dbReference>
<dbReference type="InterPro" id="IPR010982">
    <property type="entry name" value="Lambda_DNA-bd_dom_sf"/>
</dbReference>
<dbReference type="SUPFAM" id="SSF47413">
    <property type="entry name" value="lambda repressor-like DNA-binding domains"/>
    <property type="match status" value="1"/>
</dbReference>
<dbReference type="SMART" id="SM00530">
    <property type="entry name" value="HTH_XRE"/>
    <property type="match status" value="1"/>
</dbReference>
<keyword evidence="3" id="KW-1185">Reference proteome</keyword>
<feature type="domain" description="HTH cro/C1-type" evidence="1">
    <location>
        <begin position="17"/>
        <end position="72"/>
    </location>
</feature>
<dbReference type="CDD" id="cd00093">
    <property type="entry name" value="HTH_XRE"/>
    <property type="match status" value="1"/>
</dbReference>